<evidence type="ECO:0000256" key="2">
    <source>
        <dbReference type="SAM" id="Phobius"/>
    </source>
</evidence>
<organism evidence="3 4">
    <name type="scientific">Saguinus oedipus</name>
    <name type="common">Cotton-top tamarin</name>
    <name type="synonym">Oedipomidas oedipus</name>
    <dbReference type="NCBI Taxonomy" id="9490"/>
    <lineage>
        <taxon>Eukaryota</taxon>
        <taxon>Metazoa</taxon>
        <taxon>Chordata</taxon>
        <taxon>Craniata</taxon>
        <taxon>Vertebrata</taxon>
        <taxon>Euteleostomi</taxon>
        <taxon>Mammalia</taxon>
        <taxon>Eutheria</taxon>
        <taxon>Euarchontoglires</taxon>
        <taxon>Primates</taxon>
        <taxon>Haplorrhini</taxon>
        <taxon>Platyrrhini</taxon>
        <taxon>Cebidae</taxon>
        <taxon>Callitrichinae</taxon>
        <taxon>Saguinus</taxon>
    </lineage>
</organism>
<comment type="caution">
    <text evidence="3">The sequence shown here is derived from an EMBL/GenBank/DDBJ whole genome shotgun (WGS) entry which is preliminary data.</text>
</comment>
<keyword evidence="2" id="KW-1133">Transmembrane helix</keyword>
<dbReference type="Proteomes" id="UP001266305">
    <property type="component" value="Unassembled WGS sequence"/>
</dbReference>
<accession>A0ABQ9UWG4</accession>
<keyword evidence="4" id="KW-1185">Reference proteome</keyword>
<feature type="region of interest" description="Disordered" evidence="1">
    <location>
        <begin position="87"/>
        <end position="131"/>
    </location>
</feature>
<gene>
    <name evidence="3" type="ORF">P7K49_019018</name>
</gene>
<evidence type="ECO:0000256" key="1">
    <source>
        <dbReference type="SAM" id="MobiDB-lite"/>
    </source>
</evidence>
<dbReference type="EMBL" id="JASSZA010000009">
    <property type="protein sequence ID" value="KAK2101352.1"/>
    <property type="molecule type" value="Genomic_DNA"/>
</dbReference>
<proteinExistence type="predicted"/>
<evidence type="ECO:0000313" key="4">
    <source>
        <dbReference type="Proteomes" id="UP001266305"/>
    </source>
</evidence>
<sequence length="131" mass="13803">MGGKQYKCRGLQKDGESDWRDAKVSDQAHLVSTAAEDAYLDQTLVSDPSVAVDERRAWMSPHTLLIFPVMSPGLLLLVLATKPPGLASKPGRVFSQGELQAGNSPDGSSPSSPTRSPRPGTPREGSGGACD</sequence>
<keyword evidence="2" id="KW-0812">Transmembrane</keyword>
<feature type="transmembrane region" description="Helical" evidence="2">
    <location>
        <begin position="64"/>
        <end position="81"/>
    </location>
</feature>
<evidence type="ECO:0000313" key="3">
    <source>
        <dbReference type="EMBL" id="KAK2101352.1"/>
    </source>
</evidence>
<protein>
    <submittedName>
        <fullName evidence="3">Uncharacterized protein</fullName>
    </submittedName>
</protein>
<name>A0ABQ9UWG4_SAGOE</name>
<feature type="compositionally biased region" description="Low complexity" evidence="1">
    <location>
        <begin position="102"/>
        <end position="124"/>
    </location>
</feature>
<keyword evidence="2" id="KW-0472">Membrane</keyword>
<reference evidence="3 4" key="1">
    <citation type="submission" date="2023-05" db="EMBL/GenBank/DDBJ databases">
        <title>B98-5 Cell Line De Novo Hybrid Assembly: An Optical Mapping Approach.</title>
        <authorList>
            <person name="Kananen K."/>
            <person name="Auerbach J.A."/>
            <person name="Kautto E."/>
            <person name="Blachly J.S."/>
        </authorList>
    </citation>
    <scope>NUCLEOTIDE SEQUENCE [LARGE SCALE GENOMIC DNA]</scope>
    <source>
        <strain evidence="3">B95-8</strain>
        <tissue evidence="3">Cell line</tissue>
    </source>
</reference>